<keyword evidence="3" id="KW-0479">Metal-binding</keyword>
<dbReference type="InParanoid" id="A0A0D0BJ59"/>
<dbReference type="GO" id="GO:0004222">
    <property type="term" value="F:metalloendopeptidase activity"/>
    <property type="evidence" value="ECO:0007669"/>
    <property type="project" value="InterPro"/>
</dbReference>
<evidence type="ECO:0000259" key="9">
    <source>
        <dbReference type="Pfam" id="PF01435"/>
    </source>
</evidence>
<keyword evidence="2" id="KW-0645">Protease</keyword>
<evidence type="ECO:0000256" key="8">
    <source>
        <dbReference type="SAM" id="Phobius"/>
    </source>
</evidence>
<keyword evidence="5" id="KW-0862">Zinc</keyword>
<evidence type="ECO:0000256" key="5">
    <source>
        <dbReference type="ARBA" id="ARBA00022833"/>
    </source>
</evidence>
<reference evidence="11" key="2">
    <citation type="submission" date="2015-01" db="EMBL/GenBank/DDBJ databases">
        <title>Evolutionary Origins and Diversification of the Mycorrhizal Mutualists.</title>
        <authorList>
            <consortium name="DOE Joint Genome Institute"/>
            <consortium name="Mycorrhizal Genomics Consortium"/>
            <person name="Kohler A."/>
            <person name="Kuo A."/>
            <person name="Nagy L.G."/>
            <person name="Floudas D."/>
            <person name="Copeland A."/>
            <person name="Barry K.W."/>
            <person name="Cichocki N."/>
            <person name="Veneault-Fourrey C."/>
            <person name="LaButti K."/>
            <person name="Lindquist E.A."/>
            <person name="Lipzen A."/>
            <person name="Lundell T."/>
            <person name="Morin E."/>
            <person name="Murat C."/>
            <person name="Riley R."/>
            <person name="Ohm R."/>
            <person name="Sun H."/>
            <person name="Tunlid A."/>
            <person name="Henrissat B."/>
            <person name="Grigoriev I.V."/>
            <person name="Hibbett D.S."/>
            <person name="Martin F."/>
        </authorList>
    </citation>
    <scope>NUCLEOTIDE SEQUENCE [LARGE SCALE GENOMIC DNA]</scope>
    <source>
        <strain evidence="11">UH-Slu-Lm8-n1</strain>
    </source>
</reference>
<evidence type="ECO:0000256" key="7">
    <source>
        <dbReference type="SAM" id="MobiDB-lite"/>
    </source>
</evidence>
<dbReference type="Pfam" id="PF01435">
    <property type="entry name" value="Peptidase_M48"/>
    <property type="match status" value="1"/>
</dbReference>
<feature type="domain" description="Peptidase M48" evidence="9">
    <location>
        <begin position="307"/>
        <end position="556"/>
    </location>
</feature>
<feature type="compositionally biased region" description="Pro residues" evidence="7">
    <location>
        <begin position="265"/>
        <end position="274"/>
    </location>
</feature>
<dbReference type="GO" id="GO:0046872">
    <property type="term" value="F:metal ion binding"/>
    <property type="evidence" value="ECO:0007669"/>
    <property type="project" value="UniProtKB-KW"/>
</dbReference>
<gene>
    <name evidence="10" type="ORF">CY34DRAFT_803950</name>
</gene>
<proteinExistence type="predicted"/>
<dbReference type="PANTHER" id="PTHR22726:SF18">
    <property type="entry name" value="PEPTIDASE M48 DOMAIN-CONTAINING PROTEIN"/>
    <property type="match status" value="1"/>
</dbReference>
<evidence type="ECO:0000256" key="3">
    <source>
        <dbReference type="ARBA" id="ARBA00022723"/>
    </source>
</evidence>
<evidence type="ECO:0000313" key="10">
    <source>
        <dbReference type="EMBL" id="KIK43283.1"/>
    </source>
</evidence>
<keyword evidence="8" id="KW-0812">Transmembrane</keyword>
<dbReference type="GO" id="GO:0006515">
    <property type="term" value="P:protein quality control for misfolded or incompletely synthesized proteins"/>
    <property type="evidence" value="ECO:0007669"/>
    <property type="project" value="TreeGrafter"/>
</dbReference>
<keyword evidence="8" id="KW-1133">Transmembrane helix</keyword>
<dbReference type="PANTHER" id="PTHR22726">
    <property type="entry name" value="METALLOENDOPEPTIDASE OMA1"/>
    <property type="match status" value="1"/>
</dbReference>
<feature type="transmembrane region" description="Helical" evidence="8">
    <location>
        <begin position="157"/>
        <end position="177"/>
    </location>
</feature>
<dbReference type="OrthoDB" id="7464992at2759"/>
<evidence type="ECO:0000313" key="11">
    <source>
        <dbReference type="Proteomes" id="UP000054485"/>
    </source>
</evidence>
<organism evidence="10 11">
    <name type="scientific">Suillus luteus UH-Slu-Lm8-n1</name>
    <dbReference type="NCBI Taxonomy" id="930992"/>
    <lineage>
        <taxon>Eukaryota</taxon>
        <taxon>Fungi</taxon>
        <taxon>Dikarya</taxon>
        <taxon>Basidiomycota</taxon>
        <taxon>Agaricomycotina</taxon>
        <taxon>Agaricomycetes</taxon>
        <taxon>Agaricomycetidae</taxon>
        <taxon>Boletales</taxon>
        <taxon>Suillineae</taxon>
        <taxon>Suillaceae</taxon>
        <taxon>Suillus</taxon>
    </lineage>
</organism>
<dbReference type="EMBL" id="KN835216">
    <property type="protein sequence ID" value="KIK43283.1"/>
    <property type="molecule type" value="Genomic_DNA"/>
</dbReference>
<dbReference type="AlphaFoldDB" id="A0A0D0BJ59"/>
<protein>
    <recommendedName>
        <fullName evidence="9">Peptidase M48 domain-containing protein</fullName>
    </recommendedName>
</protein>
<dbReference type="InterPro" id="IPR001915">
    <property type="entry name" value="Peptidase_M48"/>
</dbReference>
<accession>A0A0D0BJ59</accession>
<evidence type="ECO:0000256" key="6">
    <source>
        <dbReference type="ARBA" id="ARBA00023049"/>
    </source>
</evidence>
<name>A0A0D0BJ59_9AGAM</name>
<dbReference type="GO" id="GO:0034982">
    <property type="term" value="P:mitochondrial protein processing"/>
    <property type="evidence" value="ECO:0007669"/>
    <property type="project" value="TreeGrafter"/>
</dbReference>
<dbReference type="InterPro" id="IPR051156">
    <property type="entry name" value="Mito/Outer_Membr_Metalloprot"/>
</dbReference>
<reference evidence="10 11" key="1">
    <citation type="submission" date="2014-04" db="EMBL/GenBank/DDBJ databases">
        <authorList>
            <consortium name="DOE Joint Genome Institute"/>
            <person name="Kuo A."/>
            <person name="Ruytinx J."/>
            <person name="Rineau F."/>
            <person name="Colpaert J."/>
            <person name="Kohler A."/>
            <person name="Nagy L.G."/>
            <person name="Floudas D."/>
            <person name="Copeland A."/>
            <person name="Barry K.W."/>
            <person name="Cichocki N."/>
            <person name="Veneault-Fourrey C."/>
            <person name="LaButti K."/>
            <person name="Lindquist E.A."/>
            <person name="Lipzen A."/>
            <person name="Lundell T."/>
            <person name="Morin E."/>
            <person name="Murat C."/>
            <person name="Sun H."/>
            <person name="Tunlid A."/>
            <person name="Henrissat B."/>
            <person name="Grigoriev I.V."/>
            <person name="Hibbett D.S."/>
            <person name="Martin F."/>
            <person name="Nordberg H.P."/>
            <person name="Cantor M.N."/>
            <person name="Hua S.X."/>
        </authorList>
    </citation>
    <scope>NUCLEOTIDE SEQUENCE [LARGE SCALE GENOMIC DNA]</scope>
    <source>
        <strain evidence="10 11">UH-Slu-Lm8-n1</strain>
    </source>
</reference>
<keyword evidence="8" id="KW-0472">Membrane</keyword>
<sequence>MFRPALKVMSSRVPSVSSMSWRFSSAGVQAAKGLATARSSSYHSASKPSGLVLIQVNICKRRKIWHSQRGVAPFHSSRPNQGLPLIPILLGAFKASTTIEVARTAARIALTFLPLILFKNRFSKKYLKHHEIFHPGVPVDEEKKAAVLKRIRARTHVFNVLLFVPVILFWLAILASAEQTPITGRWRLIILSPEEEDEIAAQLRGPNWYHAVSEILSTDGPPKLIPTSDWRYQWVRDTLRRLEAGIPVLQREQELASHWLDTTPDQPPLPPPAEYPLRPRPRATDTMRRWSEGLCGRSSHPSAHVIAGPPYSLLIVDKPDAANAFSYGFGPDGACGVVVYSGFIDNILSKAPSSAFSSDYTPQSLSEESSWWTHLFGSLFISPLSTLPPHPVPTEQQTAELAILLAHEVAHLVLSHHLETLSSVTIMVPALISMFADVTRTLLFPVTMLFGPFVNDAVAQLGKVGSGELSKIGEYCTSVHQEIEADVVSARILAHAGFDARQAVAFWEHKQNAPQSAECSLTGRPETNNSSWALARQIMGSSHPVNEVRIEKLKSELVRWELEKRVAMKKRIMGEPERSSTLAFI</sequence>
<dbReference type="GO" id="GO:0005743">
    <property type="term" value="C:mitochondrial inner membrane"/>
    <property type="evidence" value="ECO:0007669"/>
    <property type="project" value="TreeGrafter"/>
</dbReference>
<evidence type="ECO:0000256" key="4">
    <source>
        <dbReference type="ARBA" id="ARBA00022801"/>
    </source>
</evidence>
<dbReference type="Proteomes" id="UP000054485">
    <property type="component" value="Unassembled WGS sequence"/>
</dbReference>
<comment type="cofactor">
    <cofactor evidence="1">
        <name>Zn(2+)</name>
        <dbReference type="ChEBI" id="CHEBI:29105"/>
    </cofactor>
</comment>
<keyword evidence="4" id="KW-0378">Hydrolase</keyword>
<keyword evidence="6" id="KW-0482">Metalloprotease</keyword>
<keyword evidence="11" id="KW-1185">Reference proteome</keyword>
<evidence type="ECO:0000256" key="2">
    <source>
        <dbReference type="ARBA" id="ARBA00022670"/>
    </source>
</evidence>
<evidence type="ECO:0000256" key="1">
    <source>
        <dbReference type="ARBA" id="ARBA00001947"/>
    </source>
</evidence>
<dbReference type="HOGENOM" id="CLU_036521_0_0_1"/>
<feature type="region of interest" description="Disordered" evidence="7">
    <location>
        <begin position="260"/>
        <end position="281"/>
    </location>
</feature>